<sequence length="141" mass="15791">MLVVISAAVSEKGALIADDGTMIPQHTMEDFLYLFNVSGNGGFYTYSLATHFAWEMEGDMSEHVAKQICFQSIFGTFKQDLSILSEITNQGTWNTKEDMESCFKKMTTCGKSSKFYPIALKFYSELCSANMTGLLSSSYFR</sequence>
<dbReference type="EMBL" id="JARQZJ010000043">
    <property type="protein sequence ID" value="KAK9877656.1"/>
    <property type="molecule type" value="Genomic_DNA"/>
</dbReference>
<protein>
    <submittedName>
        <fullName evidence="1">Uncharacterized protein</fullName>
    </submittedName>
</protein>
<accession>A0AAW1UAC2</accession>
<dbReference type="Proteomes" id="UP001431783">
    <property type="component" value="Unassembled WGS sequence"/>
</dbReference>
<evidence type="ECO:0000313" key="2">
    <source>
        <dbReference type="Proteomes" id="UP001431783"/>
    </source>
</evidence>
<comment type="caution">
    <text evidence="1">The sequence shown here is derived from an EMBL/GenBank/DDBJ whole genome shotgun (WGS) entry which is preliminary data.</text>
</comment>
<dbReference type="AlphaFoldDB" id="A0AAW1UAC2"/>
<organism evidence="1 2">
    <name type="scientific">Henosepilachna vigintioctopunctata</name>
    <dbReference type="NCBI Taxonomy" id="420089"/>
    <lineage>
        <taxon>Eukaryota</taxon>
        <taxon>Metazoa</taxon>
        <taxon>Ecdysozoa</taxon>
        <taxon>Arthropoda</taxon>
        <taxon>Hexapoda</taxon>
        <taxon>Insecta</taxon>
        <taxon>Pterygota</taxon>
        <taxon>Neoptera</taxon>
        <taxon>Endopterygota</taxon>
        <taxon>Coleoptera</taxon>
        <taxon>Polyphaga</taxon>
        <taxon>Cucujiformia</taxon>
        <taxon>Coccinelloidea</taxon>
        <taxon>Coccinellidae</taxon>
        <taxon>Epilachninae</taxon>
        <taxon>Epilachnini</taxon>
        <taxon>Henosepilachna</taxon>
    </lineage>
</organism>
<evidence type="ECO:0000313" key="1">
    <source>
        <dbReference type="EMBL" id="KAK9877656.1"/>
    </source>
</evidence>
<proteinExistence type="predicted"/>
<keyword evidence="2" id="KW-1185">Reference proteome</keyword>
<gene>
    <name evidence="1" type="ORF">WA026_019326</name>
</gene>
<name>A0AAW1UAC2_9CUCU</name>
<reference evidence="1 2" key="1">
    <citation type="submission" date="2023-03" db="EMBL/GenBank/DDBJ databases">
        <title>Genome insight into feeding habits of ladybird beetles.</title>
        <authorList>
            <person name="Li H.-S."/>
            <person name="Huang Y.-H."/>
            <person name="Pang H."/>
        </authorList>
    </citation>
    <scope>NUCLEOTIDE SEQUENCE [LARGE SCALE GENOMIC DNA]</scope>
    <source>
        <strain evidence="1">SYSU_2023b</strain>
        <tissue evidence="1">Whole body</tissue>
    </source>
</reference>